<evidence type="ECO:0000256" key="1">
    <source>
        <dbReference type="ARBA" id="ARBA00022801"/>
    </source>
</evidence>
<protein>
    <submittedName>
        <fullName evidence="3">Alpha/beta-hydrolase</fullName>
    </submittedName>
</protein>
<dbReference type="InterPro" id="IPR050261">
    <property type="entry name" value="FrsA_esterase"/>
</dbReference>
<dbReference type="Pfam" id="PF02129">
    <property type="entry name" value="Peptidase_S15"/>
    <property type="match status" value="1"/>
</dbReference>
<accession>A0A4Y7QES8</accession>
<gene>
    <name evidence="3" type="ORF">BD410DRAFT_717114</name>
</gene>
<dbReference type="Gene3D" id="3.40.50.1820">
    <property type="entry name" value="alpha/beta hydrolase"/>
    <property type="match status" value="1"/>
</dbReference>
<dbReference type="PANTHER" id="PTHR22946:SF9">
    <property type="entry name" value="POLYKETIDE TRANSFERASE AF380"/>
    <property type="match status" value="1"/>
</dbReference>
<keyword evidence="4" id="KW-1185">Reference proteome</keyword>
<evidence type="ECO:0000259" key="2">
    <source>
        <dbReference type="Pfam" id="PF02129"/>
    </source>
</evidence>
<evidence type="ECO:0000313" key="4">
    <source>
        <dbReference type="Proteomes" id="UP000294933"/>
    </source>
</evidence>
<name>A0A4Y7QES8_9AGAM</name>
<dbReference type="AlphaFoldDB" id="A0A4Y7QES8"/>
<dbReference type="InterPro" id="IPR000383">
    <property type="entry name" value="Xaa-Pro-like_dom"/>
</dbReference>
<organism evidence="3 4">
    <name type="scientific">Rickenella mellea</name>
    <dbReference type="NCBI Taxonomy" id="50990"/>
    <lineage>
        <taxon>Eukaryota</taxon>
        <taxon>Fungi</taxon>
        <taxon>Dikarya</taxon>
        <taxon>Basidiomycota</taxon>
        <taxon>Agaricomycotina</taxon>
        <taxon>Agaricomycetes</taxon>
        <taxon>Hymenochaetales</taxon>
        <taxon>Rickenellaceae</taxon>
        <taxon>Rickenella</taxon>
    </lineage>
</organism>
<feature type="domain" description="Xaa-Pro dipeptidyl-peptidase-like" evidence="2">
    <location>
        <begin position="18"/>
        <end position="104"/>
    </location>
</feature>
<dbReference type="Proteomes" id="UP000294933">
    <property type="component" value="Unassembled WGS sequence"/>
</dbReference>
<feature type="non-terminal residue" evidence="3">
    <location>
        <position position="1"/>
    </location>
</feature>
<evidence type="ECO:0000313" key="3">
    <source>
        <dbReference type="EMBL" id="TDL25846.1"/>
    </source>
</evidence>
<dbReference type="EMBL" id="ML170163">
    <property type="protein sequence ID" value="TDL25846.1"/>
    <property type="molecule type" value="Genomic_DNA"/>
</dbReference>
<sequence>AHGFSANKLMALSPYGEAYAAAGYACVVFDYRRWGKSEDGTPRHALYVSEQLEDYRTVIKWARQQPEFDSQRVVVWGTSFSGGHAVTLASETNLNLIAAMGQCAFVGVSPLKIDFATFKLLAYGVLDLIKQAVGLAPVYIPAAAQPGEVGGLTAPGSLEGLLVVCKDPKDYPNEITASSLFEVPFYHPNATAHKIECPILLLVPETDNLCSPEAALEVMKKAKKGEAVRTTGGHFDVYPSGIGHDKALKAQLDFLAKHVPVS</sequence>
<proteinExistence type="predicted"/>
<dbReference type="InterPro" id="IPR029058">
    <property type="entry name" value="AB_hydrolase_fold"/>
</dbReference>
<dbReference type="GO" id="GO:0016788">
    <property type="term" value="F:hydrolase activity, acting on ester bonds"/>
    <property type="evidence" value="ECO:0007669"/>
    <property type="project" value="UniProtKB-ARBA"/>
</dbReference>
<dbReference type="OrthoDB" id="2498029at2759"/>
<dbReference type="PANTHER" id="PTHR22946">
    <property type="entry name" value="DIENELACTONE HYDROLASE DOMAIN-CONTAINING PROTEIN-RELATED"/>
    <property type="match status" value="1"/>
</dbReference>
<dbReference type="VEuPathDB" id="FungiDB:BD410DRAFT_717114"/>
<keyword evidence="1 3" id="KW-0378">Hydrolase</keyword>
<dbReference type="SUPFAM" id="SSF53474">
    <property type="entry name" value="alpha/beta-Hydrolases"/>
    <property type="match status" value="1"/>
</dbReference>
<reference evidence="3 4" key="1">
    <citation type="submission" date="2018-06" db="EMBL/GenBank/DDBJ databases">
        <title>A transcriptomic atlas of mushroom development highlights an independent origin of complex multicellularity.</title>
        <authorList>
            <consortium name="DOE Joint Genome Institute"/>
            <person name="Krizsan K."/>
            <person name="Almasi E."/>
            <person name="Merenyi Z."/>
            <person name="Sahu N."/>
            <person name="Viragh M."/>
            <person name="Koszo T."/>
            <person name="Mondo S."/>
            <person name="Kiss B."/>
            <person name="Balint B."/>
            <person name="Kues U."/>
            <person name="Barry K."/>
            <person name="Hegedus J.C."/>
            <person name="Henrissat B."/>
            <person name="Johnson J."/>
            <person name="Lipzen A."/>
            <person name="Ohm R."/>
            <person name="Nagy I."/>
            <person name="Pangilinan J."/>
            <person name="Yan J."/>
            <person name="Xiong Y."/>
            <person name="Grigoriev I.V."/>
            <person name="Hibbett D.S."/>
            <person name="Nagy L.G."/>
        </authorList>
    </citation>
    <scope>NUCLEOTIDE SEQUENCE [LARGE SCALE GENOMIC DNA]</scope>
    <source>
        <strain evidence="3 4">SZMC22713</strain>
    </source>
</reference>